<protein>
    <submittedName>
        <fullName evidence="2">Uncharacterized protein</fullName>
    </submittedName>
</protein>
<evidence type="ECO:0000313" key="3">
    <source>
        <dbReference type="Proteomes" id="UP000039865"/>
    </source>
</evidence>
<dbReference type="AlphaFoldDB" id="A0A078AS68"/>
<dbReference type="EMBL" id="CCKQ01012125">
    <property type="protein sequence ID" value="CDW83733.1"/>
    <property type="molecule type" value="Genomic_DNA"/>
</dbReference>
<proteinExistence type="predicted"/>
<accession>A0A078AS68</accession>
<evidence type="ECO:0000313" key="2">
    <source>
        <dbReference type="EMBL" id="CDW83733.1"/>
    </source>
</evidence>
<feature type="compositionally biased region" description="Basic and acidic residues" evidence="1">
    <location>
        <begin position="330"/>
        <end position="339"/>
    </location>
</feature>
<feature type="region of interest" description="Disordered" evidence="1">
    <location>
        <begin position="318"/>
        <end position="339"/>
    </location>
</feature>
<sequence length="545" mass="63964">MIKRQFESTQIPDTVLQSRRAFSQEEQLKVPQSIINGGQQATEKGLLLKIEDNVKKDYEAIDEQNQNYLQVTEIKNVYLKKDPKRAQIEVLQGRYNLRMNQNLPFTCKIQQFSNEPMAYYLFKKRDFMQRLQQKELTKKEKEELEFEELTRKLMEDSSGIRNKKFHEYIKKIRKAIWLKKMANQKNSKLKDNIDEDAKAFKDLDGILEQSPVQEAQQKQRKPLGVIMQQIKQAKYANLQKALEIKKNQCIINYQQANLNKTQDQIQEPNQSSIVFNMGESFPKEEFKIKLNTQESQFRLRDKLGQASQETLKSQLNHTNKTSDVNPSNKKHIDVSTKDTSKVITSPTQSKTIFKFPKLNHQAISRNLERSMSPFNVKSKYNTFVTNKNSNLNRSLQNFHSISENSVSEDLNLDVSRKSVASNLIKINKNLSHEHIKDYDKDRQNARNIVINCEKSHQKIKKNFKTFQQSIKQTNDYTDSINLVSQTMKDIENSPGPQLGATFVYQKMIQKEQYQEEQQTCYDYRSAQIDPSKLLTKWERQLKHKK</sequence>
<keyword evidence="3" id="KW-1185">Reference proteome</keyword>
<organism evidence="2 3">
    <name type="scientific">Stylonychia lemnae</name>
    <name type="common">Ciliate</name>
    <dbReference type="NCBI Taxonomy" id="5949"/>
    <lineage>
        <taxon>Eukaryota</taxon>
        <taxon>Sar</taxon>
        <taxon>Alveolata</taxon>
        <taxon>Ciliophora</taxon>
        <taxon>Intramacronucleata</taxon>
        <taxon>Spirotrichea</taxon>
        <taxon>Stichotrichia</taxon>
        <taxon>Sporadotrichida</taxon>
        <taxon>Oxytrichidae</taxon>
        <taxon>Stylonychinae</taxon>
        <taxon>Stylonychia</taxon>
    </lineage>
</organism>
<feature type="compositionally biased region" description="Polar residues" evidence="1">
    <location>
        <begin position="318"/>
        <end position="327"/>
    </location>
</feature>
<name>A0A078AS68_STYLE</name>
<reference evidence="2 3" key="1">
    <citation type="submission" date="2014-06" db="EMBL/GenBank/DDBJ databases">
        <authorList>
            <person name="Swart Estienne"/>
        </authorList>
    </citation>
    <scope>NUCLEOTIDE SEQUENCE [LARGE SCALE GENOMIC DNA]</scope>
    <source>
        <strain evidence="2 3">130c</strain>
    </source>
</reference>
<dbReference type="InParanoid" id="A0A078AS68"/>
<gene>
    <name evidence="2" type="primary">Contig18748.g19904</name>
    <name evidence="2" type="ORF">STYLEM_12782</name>
</gene>
<evidence type="ECO:0000256" key="1">
    <source>
        <dbReference type="SAM" id="MobiDB-lite"/>
    </source>
</evidence>
<dbReference type="Proteomes" id="UP000039865">
    <property type="component" value="Unassembled WGS sequence"/>
</dbReference>